<accession>A0ABW1YGP1</accession>
<sequence>MTLLDIASVTGFFITWAGYTVFARKKAKVTWSLSSSLQWYRVEWMLRMLERDMRMPDAAIIGNLERVIGFFASTSILILAGLVTALTAHKTAIDVLSSLPLAAQTTVEQFEVKVLLLLLIFIFAFFNFTWSLRQYSFANVLMGAAPPPEDSTYSEEERRRFAISTAKVIDQAGHSYNYGLRSYYFAMAVMGWFIHPLLFIAGYLMVVWVLYLREFRSRTLQSILAAEGRTMEQRREK</sequence>
<comment type="caution">
    <text evidence="2">The sequence shown here is derived from an EMBL/GenBank/DDBJ whole genome shotgun (WGS) entry which is preliminary data.</text>
</comment>
<dbReference type="PANTHER" id="PTHR31881">
    <property type="match status" value="1"/>
</dbReference>
<gene>
    <name evidence="2" type="ORF">ACFQBM_01310</name>
</gene>
<keyword evidence="3" id="KW-1185">Reference proteome</keyword>
<dbReference type="InterPro" id="IPR006747">
    <property type="entry name" value="DUF599"/>
</dbReference>
<evidence type="ECO:0000256" key="1">
    <source>
        <dbReference type="SAM" id="Phobius"/>
    </source>
</evidence>
<keyword evidence="1" id="KW-0812">Transmembrane</keyword>
<proteinExistence type="predicted"/>
<reference evidence="3" key="1">
    <citation type="journal article" date="2019" name="Int. J. Syst. Evol. Microbiol.">
        <title>The Global Catalogue of Microorganisms (GCM) 10K type strain sequencing project: providing services to taxonomists for standard genome sequencing and annotation.</title>
        <authorList>
            <consortium name="The Broad Institute Genomics Platform"/>
            <consortium name="The Broad Institute Genome Sequencing Center for Infectious Disease"/>
            <person name="Wu L."/>
            <person name="Ma J."/>
        </authorList>
    </citation>
    <scope>NUCLEOTIDE SEQUENCE [LARGE SCALE GENOMIC DNA]</scope>
    <source>
        <strain evidence="3">CGMCC 1.13718</strain>
    </source>
</reference>
<protein>
    <submittedName>
        <fullName evidence="2">DUF599 domain-containing protein</fullName>
    </submittedName>
</protein>
<dbReference type="RefSeq" id="WP_193192995.1">
    <property type="nucleotide sequence ID" value="NZ_JACZFR010000037.1"/>
</dbReference>
<feature type="transmembrane region" description="Helical" evidence="1">
    <location>
        <begin position="183"/>
        <end position="211"/>
    </location>
</feature>
<feature type="transmembrane region" description="Helical" evidence="1">
    <location>
        <begin position="6"/>
        <end position="23"/>
    </location>
</feature>
<dbReference type="PANTHER" id="PTHR31881:SF6">
    <property type="entry name" value="OS09G0494600 PROTEIN"/>
    <property type="match status" value="1"/>
</dbReference>
<evidence type="ECO:0000313" key="2">
    <source>
        <dbReference type="EMBL" id="MFC6631895.1"/>
    </source>
</evidence>
<name>A0ABW1YGP1_9GAMM</name>
<evidence type="ECO:0000313" key="3">
    <source>
        <dbReference type="Proteomes" id="UP001596425"/>
    </source>
</evidence>
<dbReference type="EMBL" id="JBHSVR010000001">
    <property type="protein sequence ID" value="MFC6631895.1"/>
    <property type="molecule type" value="Genomic_DNA"/>
</dbReference>
<feature type="transmembrane region" description="Helical" evidence="1">
    <location>
        <begin position="114"/>
        <end position="132"/>
    </location>
</feature>
<dbReference type="Pfam" id="PF04654">
    <property type="entry name" value="DUF599"/>
    <property type="match status" value="1"/>
</dbReference>
<keyword evidence="1" id="KW-0472">Membrane</keyword>
<dbReference type="Proteomes" id="UP001596425">
    <property type="component" value="Unassembled WGS sequence"/>
</dbReference>
<organism evidence="2 3">
    <name type="scientific">Microbulbifer taiwanensis</name>
    <dbReference type="NCBI Taxonomy" id="986746"/>
    <lineage>
        <taxon>Bacteria</taxon>
        <taxon>Pseudomonadati</taxon>
        <taxon>Pseudomonadota</taxon>
        <taxon>Gammaproteobacteria</taxon>
        <taxon>Cellvibrionales</taxon>
        <taxon>Microbulbiferaceae</taxon>
        <taxon>Microbulbifer</taxon>
    </lineage>
</organism>
<keyword evidence="1" id="KW-1133">Transmembrane helix</keyword>